<feature type="domain" description="HTH araC/xylS-type" evidence="5">
    <location>
        <begin position="325"/>
        <end position="424"/>
    </location>
</feature>
<organism evidence="6 7">
    <name type="scientific">Candidatus Ornithocaccomicrobium faecavium</name>
    <dbReference type="NCBI Taxonomy" id="2840890"/>
    <lineage>
        <taxon>Bacteria</taxon>
        <taxon>Bacillati</taxon>
        <taxon>Bacillota</taxon>
        <taxon>Clostridia</taxon>
        <taxon>Candidatus Ornithocaccomicrobium</taxon>
    </lineage>
</organism>
<dbReference type="PROSITE" id="PS01124">
    <property type="entry name" value="HTH_ARAC_FAMILY_2"/>
    <property type="match status" value="1"/>
</dbReference>
<dbReference type="SMART" id="SM00342">
    <property type="entry name" value="HTH_ARAC"/>
    <property type="match status" value="1"/>
</dbReference>
<dbReference type="EMBL" id="DVOT01000056">
    <property type="protein sequence ID" value="HIV26908.1"/>
    <property type="molecule type" value="Genomic_DNA"/>
</dbReference>
<dbReference type="GO" id="GO:0043565">
    <property type="term" value="F:sequence-specific DNA binding"/>
    <property type="evidence" value="ECO:0007669"/>
    <property type="project" value="InterPro"/>
</dbReference>
<evidence type="ECO:0000256" key="4">
    <source>
        <dbReference type="SAM" id="Phobius"/>
    </source>
</evidence>
<dbReference type="InterPro" id="IPR041522">
    <property type="entry name" value="CdaR_GGDEF"/>
</dbReference>
<dbReference type="GO" id="GO:0003700">
    <property type="term" value="F:DNA-binding transcription factor activity"/>
    <property type="evidence" value="ECO:0007669"/>
    <property type="project" value="InterPro"/>
</dbReference>
<dbReference type="Pfam" id="PF17853">
    <property type="entry name" value="GGDEF_2"/>
    <property type="match status" value="1"/>
</dbReference>
<dbReference type="InterPro" id="IPR018060">
    <property type="entry name" value="HTH_AraC"/>
</dbReference>
<dbReference type="InterPro" id="IPR020449">
    <property type="entry name" value="Tscrpt_reg_AraC-type_HTH"/>
</dbReference>
<evidence type="ECO:0000313" key="7">
    <source>
        <dbReference type="Proteomes" id="UP000886884"/>
    </source>
</evidence>
<comment type="caution">
    <text evidence="6">The sequence shown here is derived from an EMBL/GenBank/DDBJ whole genome shotgun (WGS) entry which is preliminary data.</text>
</comment>
<evidence type="ECO:0000313" key="6">
    <source>
        <dbReference type="EMBL" id="HIV26908.1"/>
    </source>
</evidence>
<dbReference type="InterPro" id="IPR009057">
    <property type="entry name" value="Homeodomain-like_sf"/>
</dbReference>
<gene>
    <name evidence="6" type="ORF">IAA64_02985</name>
</gene>
<keyword evidence="1" id="KW-0805">Transcription regulation</keyword>
<keyword evidence="2" id="KW-0238">DNA-binding</keyword>
<dbReference type="AlphaFoldDB" id="A0A9D1TC78"/>
<dbReference type="Pfam" id="PF12833">
    <property type="entry name" value="HTH_18"/>
    <property type="match status" value="1"/>
</dbReference>
<protein>
    <submittedName>
        <fullName evidence="6">Helix-turn-helix domain-containing protein</fullName>
    </submittedName>
</protein>
<name>A0A9D1TC78_9FIRM</name>
<feature type="transmembrane region" description="Helical" evidence="4">
    <location>
        <begin position="6"/>
        <end position="27"/>
    </location>
</feature>
<evidence type="ECO:0000259" key="5">
    <source>
        <dbReference type="PROSITE" id="PS01124"/>
    </source>
</evidence>
<dbReference type="Proteomes" id="UP000886884">
    <property type="component" value="Unassembled WGS sequence"/>
</dbReference>
<keyword evidence="4" id="KW-1133">Transmembrane helix</keyword>
<dbReference type="PANTHER" id="PTHR43280">
    <property type="entry name" value="ARAC-FAMILY TRANSCRIPTIONAL REGULATOR"/>
    <property type="match status" value="1"/>
</dbReference>
<dbReference type="PANTHER" id="PTHR43280:SF2">
    <property type="entry name" value="HTH-TYPE TRANSCRIPTIONAL REGULATOR EXSA"/>
    <property type="match status" value="1"/>
</dbReference>
<evidence type="ECO:0000256" key="3">
    <source>
        <dbReference type="ARBA" id="ARBA00023163"/>
    </source>
</evidence>
<evidence type="ECO:0000256" key="2">
    <source>
        <dbReference type="ARBA" id="ARBA00023125"/>
    </source>
</evidence>
<keyword evidence="4" id="KW-0472">Membrane</keyword>
<dbReference type="PRINTS" id="PR00032">
    <property type="entry name" value="HTHARAC"/>
</dbReference>
<keyword evidence="4" id="KW-0812">Transmembrane</keyword>
<keyword evidence="3" id="KW-0804">Transcription</keyword>
<accession>A0A9D1TC78</accession>
<reference evidence="6" key="2">
    <citation type="journal article" date="2021" name="PeerJ">
        <title>Extensive microbial diversity within the chicken gut microbiome revealed by metagenomics and culture.</title>
        <authorList>
            <person name="Gilroy R."/>
            <person name="Ravi A."/>
            <person name="Getino M."/>
            <person name="Pursley I."/>
            <person name="Horton D.L."/>
            <person name="Alikhan N.F."/>
            <person name="Baker D."/>
            <person name="Gharbi K."/>
            <person name="Hall N."/>
            <person name="Watson M."/>
            <person name="Adriaenssens E.M."/>
            <person name="Foster-Nyarko E."/>
            <person name="Jarju S."/>
            <person name="Secka A."/>
            <person name="Antonio M."/>
            <person name="Oren A."/>
            <person name="Chaudhuri R.R."/>
            <person name="La Ragione R."/>
            <person name="Hildebrand F."/>
            <person name="Pallen M.J."/>
        </authorList>
    </citation>
    <scope>NUCLEOTIDE SEQUENCE</scope>
    <source>
        <strain evidence="6">CHK183-6373</strain>
    </source>
</reference>
<dbReference type="SUPFAM" id="SSF46689">
    <property type="entry name" value="Homeodomain-like"/>
    <property type="match status" value="1"/>
</dbReference>
<reference evidence="6" key="1">
    <citation type="submission" date="2020-10" db="EMBL/GenBank/DDBJ databases">
        <authorList>
            <person name="Gilroy R."/>
        </authorList>
    </citation>
    <scope>NUCLEOTIDE SEQUENCE</scope>
    <source>
        <strain evidence="6">CHK183-6373</strain>
    </source>
</reference>
<evidence type="ECO:0000256" key="1">
    <source>
        <dbReference type="ARBA" id="ARBA00023015"/>
    </source>
</evidence>
<feature type="non-terminal residue" evidence="6">
    <location>
        <position position="1"/>
    </location>
</feature>
<dbReference type="InterPro" id="IPR018062">
    <property type="entry name" value="HTH_AraC-typ_CS"/>
</dbReference>
<sequence>AQNVHLLVGMNVILCAVLIILVLFYNYQPLARLVKKIGSRDAGSSASELDSVLHSYTALAHEKGKLNVELYEKNLILADKLLENLLRGQELNRSDLRLLQLHMPYYRVICAPLHKVHNICDIIERNAVGSPIYAIEMYMDGVLAFVCGLPDDSQTSLEKLLEAIRALVANADVPLGYSPACASPEMLFAAYRKAKAALPAEENSTGDAVPETSALLVDDSPETQAKLTNAMKCGNDFMVRFADASLRAIAQQNSAALRRYGLYQLSELYRRIGQTVDMPFNAQRLAGILTDANENAARENLLSLIAAAREERAKLLEQQTSAISYELTKYIGENFTDSLFGLNELADRFGVSVYTASRMVKTLTGINFKKYLGDLRIERAKDLLLSTEMSVADVAQRSGFSSTSYFIKVFKESEGTTPSRFRSEG</sequence>
<dbReference type="PROSITE" id="PS00041">
    <property type="entry name" value="HTH_ARAC_FAMILY_1"/>
    <property type="match status" value="1"/>
</dbReference>
<proteinExistence type="predicted"/>
<dbReference type="Gene3D" id="1.10.10.60">
    <property type="entry name" value="Homeodomain-like"/>
    <property type="match status" value="2"/>
</dbReference>